<evidence type="ECO:0000313" key="5">
    <source>
        <dbReference type="Proteomes" id="UP000541558"/>
    </source>
</evidence>
<accession>A0A8H5CB36</accession>
<feature type="coiled-coil region" evidence="1">
    <location>
        <begin position="371"/>
        <end position="398"/>
    </location>
</feature>
<evidence type="ECO:0000259" key="3">
    <source>
        <dbReference type="PROSITE" id="PS51011"/>
    </source>
</evidence>
<feature type="domain" description="ARID" evidence="3">
    <location>
        <begin position="501"/>
        <end position="605"/>
    </location>
</feature>
<dbReference type="OrthoDB" id="1938591at2759"/>
<dbReference type="SMART" id="SM01014">
    <property type="entry name" value="ARID"/>
    <property type="match status" value="1"/>
</dbReference>
<organism evidence="4 5">
    <name type="scientific">Ephemerocybe angulata</name>
    <dbReference type="NCBI Taxonomy" id="980116"/>
    <lineage>
        <taxon>Eukaryota</taxon>
        <taxon>Fungi</taxon>
        <taxon>Dikarya</taxon>
        <taxon>Basidiomycota</taxon>
        <taxon>Agaricomycotina</taxon>
        <taxon>Agaricomycetes</taxon>
        <taxon>Agaricomycetidae</taxon>
        <taxon>Agaricales</taxon>
        <taxon>Agaricineae</taxon>
        <taxon>Psathyrellaceae</taxon>
        <taxon>Ephemerocybe</taxon>
    </lineage>
</organism>
<dbReference type="Gene3D" id="1.10.150.60">
    <property type="entry name" value="ARID DNA-binding domain"/>
    <property type="match status" value="1"/>
</dbReference>
<name>A0A8H5CB36_9AGAR</name>
<protein>
    <recommendedName>
        <fullName evidence="3">ARID domain-containing protein</fullName>
    </recommendedName>
</protein>
<keyword evidence="5" id="KW-1185">Reference proteome</keyword>
<dbReference type="InterPro" id="IPR036431">
    <property type="entry name" value="ARID_dom_sf"/>
</dbReference>
<evidence type="ECO:0000256" key="1">
    <source>
        <dbReference type="SAM" id="Coils"/>
    </source>
</evidence>
<keyword evidence="1" id="KW-0175">Coiled coil</keyword>
<sequence>MSALPTDTIDVDEPRVPDDLSKDEQFTKKLALTAVFDTIDEPRGPDDLLKDEQFMKKLAAVFCDGLFSVADEATASLIISKSLSLCDSESVLCQLIQTKFFSGHTPFYWAIVNSGESGSGMPPLLVQMLDMCEELNEQTQIDMAWAFCVQSNDEIFQNVKGKLPAVVGAPATSFFEDEEKQPIIKLTQSNASGLSVSFDIPKFFDRIVVDKGVSHYFTGAGGVWCLRAVIVNDTLSKPSREWCFELVEFYSKRTNVQPRVPGSHPMVRQVDLVFDAEGHEIKFNGTFKQGIAAQVPRTTPLRLSGHSVATFQANPYTSNENRKLSGTITVKDVTPYIQAAPQQPIQAAPQAQIPIQAGQGAQAVGTAELHANQLRVMIQREEKDIHDIQTKLAEADRLLIPRDMLVQQRLAQLQLSVAAKREGLRRIESIIQAKPPSNPYGYAMAPRPTLSSTVPAPGFPQPPLYMHHGGMAMPGPGRLTAETPSIQIPPISCAPPGYFVAMERDRFGVTFRAYCLKRNIQSDPGAGLQLDGRQVGLWDLHRIVMQEGGCAKVIHSGSWDVVAGKMGFVSFPGYEGHPARSSPGVAQKIAAYYKQYLQAFDYAYLVSYIESKNRLPNCPRVSSPSALATEITGLTPAPEPALPTQSLLPGSPHHCCHHANLDCLTTMISYAHRSVDDLRAQGVSEKSVEFVEANRAGLQRASQVKAKIQHTGGRGCTGHGLPQASKVEEVSEPAGEQVEDISGASAEGAPVKLEKDESIEDWDCLDKVTIGES</sequence>
<dbReference type="InterPro" id="IPR001606">
    <property type="entry name" value="ARID_dom"/>
</dbReference>
<feature type="region of interest" description="Disordered" evidence="2">
    <location>
        <begin position="710"/>
        <end position="755"/>
    </location>
</feature>
<dbReference type="CDD" id="cd16100">
    <property type="entry name" value="ARID"/>
    <property type="match status" value="1"/>
</dbReference>
<dbReference type="GO" id="GO:0003677">
    <property type="term" value="F:DNA binding"/>
    <property type="evidence" value="ECO:0007669"/>
    <property type="project" value="InterPro"/>
</dbReference>
<reference evidence="4 5" key="1">
    <citation type="journal article" date="2020" name="ISME J.">
        <title>Uncovering the hidden diversity of litter-decomposition mechanisms in mushroom-forming fungi.</title>
        <authorList>
            <person name="Floudas D."/>
            <person name="Bentzer J."/>
            <person name="Ahren D."/>
            <person name="Johansson T."/>
            <person name="Persson P."/>
            <person name="Tunlid A."/>
        </authorList>
    </citation>
    <scope>NUCLEOTIDE SEQUENCE [LARGE SCALE GENOMIC DNA]</scope>
    <source>
        <strain evidence="4 5">CBS 175.51</strain>
    </source>
</reference>
<dbReference type="SUPFAM" id="SSF46774">
    <property type="entry name" value="ARID-like"/>
    <property type="match status" value="1"/>
</dbReference>
<dbReference type="SMART" id="SM00501">
    <property type="entry name" value="BRIGHT"/>
    <property type="match status" value="1"/>
</dbReference>
<comment type="caution">
    <text evidence="4">The sequence shown here is derived from an EMBL/GenBank/DDBJ whole genome shotgun (WGS) entry which is preliminary data.</text>
</comment>
<gene>
    <name evidence="4" type="ORF">D9611_013305</name>
</gene>
<evidence type="ECO:0000256" key="2">
    <source>
        <dbReference type="SAM" id="MobiDB-lite"/>
    </source>
</evidence>
<proteinExistence type="predicted"/>
<dbReference type="PROSITE" id="PS51011">
    <property type="entry name" value="ARID"/>
    <property type="match status" value="1"/>
</dbReference>
<evidence type="ECO:0000313" key="4">
    <source>
        <dbReference type="EMBL" id="KAF5338479.1"/>
    </source>
</evidence>
<dbReference type="AlphaFoldDB" id="A0A8H5CB36"/>
<dbReference type="Pfam" id="PF01388">
    <property type="entry name" value="ARID"/>
    <property type="match status" value="1"/>
</dbReference>
<dbReference type="Proteomes" id="UP000541558">
    <property type="component" value="Unassembled WGS sequence"/>
</dbReference>
<dbReference type="EMBL" id="JAACJK010000013">
    <property type="protein sequence ID" value="KAF5338479.1"/>
    <property type="molecule type" value="Genomic_DNA"/>
</dbReference>